<protein>
    <submittedName>
        <fullName evidence="2">Uncharacterized protein</fullName>
    </submittedName>
</protein>
<evidence type="ECO:0000313" key="3">
    <source>
        <dbReference type="Proteomes" id="UP000613160"/>
    </source>
</evidence>
<organism evidence="2 3">
    <name type="scientific">Aureimonas glaciei</name>
    <dbReference type="NCBI Taxonomy" id="1776957"/>
    <lineage>
        <taxon>Bacteria</taxon>
        <taxon>Pseudomonadati</taxon>
        <taxon>Pseudomonadota</taxon>
        <taxon>Alphaproteobacteria</taxon>
        <taxon>Hyphomicrobiales</taxon>
        <taxon>Aurantimonadaceae</taxon>
        <taxon>Aureimonas</taxon>
    </lineage>
</organism>
<name>A0A916Y516_9HYPH</name>
<sequence length="72" mass="7939">MADIKPKDDEKPPVAATETADKPAAKSGDQASSVDQPYPSQADLDEIKNPKPKAKRERETRPDSARNSYKTR</sequence>
<keyword evidence="3" id="KW-1185">Reference proteome</keyword>
<feature type="compositionally biased region" description="Polar residues" evidence="1">
    <location>
        <begin position="29"/>
        <end position="39"/>
    </location>
</feature>
<feature type="compositionally biased region" description="Basic and acidic residues" evidence="1">
    <location>
        <begin position="1"/>
        <end position="12"/>
    </location>
</feature>
<comment type="caution">
    <text evidence="2">The sequence shown here is derived from an EMBL/GenBank/DDBJ whole genome shotgun (WGS) entry which is preliminary data.</text>
</comment>
<evidence type="ECO:0000256" key="1">
    <source>
        <dbReference type="SAM" id="MobiDB-lite"/>
    </source>
</evidence>
<dbReference type="RefSeq" id="WP_188853542.1">
    <property type="nucleotide sequence ID" value="NZ_BMJJ01000009.1"/>
</dbReference>
<dbReference type="Proteomes" id="UP000613160">
    <property type="component" value="Unassembled WGS sequence"/>
</dbReference>
<dbReference type="EMBL" id="BMJJ01000009">
    <property type="protein sequence ID" value="GGD30835.1"/>
    <property type="molecule type" value="Genomic_DNA"/>
</dbReference>
<dbReference type="AlphaFoldDB" id="A0A916Y516"/>
<reference evidence="2" key="1">
    <citation type="journal article" date="2014" name="Int. J. Syst. Evol. Microbiol.">
        <title>Complete genome sequence of Corynebacterium casei LMG S-19264T (=DSM 44701T), isolated from a smear-ripened cheese.</title>
        <authorList>
            <consortium name="US DOE Joint Genome Institute (JGI-PGF)"/>
            <person name="Walter F."/>
            <person name="Albersmeier A."/>
            <person name="Kalinowski J."/>
            <person name="Ruckert C."/>
        </authorList>
    </citation>
    <scope>NUCLEOTIDE SEQUENCE</scope>
    <source>
        <strain evidence="2">CGMCC 1.15493</strain>
    </source>
</reference>
<reference evidence="2" key="2">
    <citation type="submission" date="2020-09" db="EMBL/GenBank/DDBJ databases">
        <authorList>
            <person name="Sun Q."/>
            <person name="Zhou Y."/>
        </authorList>
    </citation>
    <scope>NUCLEOTIDE SEQUENCE</scope>
    <source>
        <strain evidence="2">CGMCC 1.15493</strain>
    </source>
</reference>
<accession>A0A916Y516</accession>
<evidence type="ECO:0000313" key="2">
    <source>
        <dbReference type="EMBL" id="GGD30835.1"/>
    </source>
</evidence>
<feature type="region of interest" description="Disordered" evidence="1">
    <location>
        <begin position="1"/>
        <end position="72"/>
    </location>
</feature>
<proteinExistence type="predicted"/>
<gene>
    <name evidence="2" type="ORF">GCM10011335_37330</name>
</gene>